<protein>
    <submittedName>
        <fullName evidence="1">Uncharacterized protein</fullName>
    </submittedName>
</protein>
<gene>
    <name evidence="1" type="ORF">ACFSUN_08465</name>
</gene>
<accession>A0ABW5PZR0</accession>
<evidence type="ECO:0000313" key="1">
    <source>
        <dbReference type="EMBL" id="MFD2628819.1"/>
    </source>
</evidence>
<name>A0ABW5PZR0_9BACI</name>
<keyword evidence="2" id="KW-1185">Reference proteome</keyword>
<organism evidence="1 2">
    <name type="scientific">Oceanobacillus kapialis</name>
    <dbReference type="NCBI Taxonomy" id="481353"/>
    <lineage>
        <taxon>Bacteria</taxon>
        <taxon>Bacillati</taxon>
        <taxon>Bacillota</taxon>
        <taxon>Bacilli</taxon>
        <taxon>Bacillales</taxon>
        <taxon>Bacillaceae</taxon>
        <taxon>Oceanobacillus</taxon>
    </lineage>
</organism>
<dbReference type="EMBL" id="JBHUMX010000019">
    <property type="protein sequence ID" value="MFD2628819.1"/>
    <property type="molecule type" value="Genomic_DNA"/>
</dbReference>
<evidence type="ECO:0000313" key="2">
    <source>
        <dbReference type="Proteomes" id="UP001597451"/>
    </source>
</evidence>
<dbReference type="RefSeq" id="WP_379561566.1">
    <property type="nucleotide sequence ID" value="NZ_JBHUMX010000019.1"/>
</dbReference>
<comment type="caution">
    <text evidence="1">The sequence shown here is derived from an EMBL/GenBank/DDBJ whole genome shotgun (WGS) entry which is preliminary data.</text>
</comment>
<sequence length="223" mass="25902">MPKAFLLCETNKFKKEDFLVPIQQSLFEEEGESVVSLNLNQDDFHLNFDQYLCHHDYVHNTRGRVFNKDFNYYLEPLSFYAYLKADEELLFTQTKTDAALDFISKLNNTKEFLLSPVSIDFKKMIPLITEVAGAWIADLKRTHLKTAGYFGPNVHRSEEYKEAAAEGNVSSIQMYYTSIKSGNEHYVAISKKGSIILYDTFPTIEEEIDMVYEIYSKFIKPHL</sequence>
<proteinExistence type="predicted"/>
<reference evidence="2" key="1">
    <citation type="journal article" date="2019" name="Int. J. Syst. Evol. Microbiol.">
        <title>The Global Catalogue of Microorganisms (GCM) 10K type strain sequencing project: providing services to taxonomists for standard genome sequencing and annotation.</title>
        <authorList>
            <consortium name="The Broad Institute Genomics Platform"/>
            <consortium name="The Broad Institute Genome Sequencing Center for Infectious Disease"/>
            <person name="Wu L."/>
            <person name="Ma J."/>
        </authorList>
    </citation>
    <scope>NUCLEOTIDE SEQUENCE [LARGE SCALE GENOMIC DNA]</scope>
    <source>
        <strain evidence="2">TISTR 1858</strain>
    </source>
</reference>
<dbReference type="Proteomes" id="UP001597451">
    <property type="component" value="Unassembled WGS sequence"/>
</dbReference>